<sequence>MNLVLYILLAVSTICMGHYRGYEERNLIEREEPQTDGTLVECPVCDNSPSWFPSHEECNIVKGEKRFKKCERGTYVNHVCGNRLDCYRGPGEPCTEKMDIDVYGQKCAYGFYCDNNFHVCTGLGYKVDSHIRWFLNHAYRYPLRSQKEDETLNAKSVMLLS</sequence>
<reference evidence="2 3" key="1">
    <citation type="submission" date="2023-11" db="EMBL/GenBank/DDBJ databases">
        <authorList>
            <person name="Okamura Y."/>
        </authorList>
    </citation>
    <scope>NUCLEOTIDE SEQUENCE [LARGE SCALE GENOMIC DNA]</scope>
</reference>
<gene>
    <name evidence="2" type="ORF">LNINA_LOCUS11340</name>
</gene>
<dbReference type="AlphaFoldDB" id="A0AAV1JRZ9"/>
<comment type="caution">
    <text evidence="2">The sequence shown here is derived from an EMBL/GenBank/DDBJ whole genome shotgun (WGS) entry which is preliminary data.</text>
</comment>
<proteinExistence type="predicted"/>
<feature type="signal peptide" evidence="1">
    <location>
        <begin position="1"/>
        <end position="17"/>
    </location>
</feature>
<dbReference type="EMBL" id="CAVLEF010000140">
    <property type="protein sequence ID" value="CAK1552283.1"/>
    <property type="molecule type" value="Genomic_DNA"/>
</dbReference>
<feature type="chain" id="PRO_5043494470" evidence="1">
    <location>
        <begin position="18"/>
        <end position="161"/>
    </location>
</feature>
<keyword evidence="3" id="KW-1185">Reference proteome</keyword>
<organism evidence="2 3">
    <name type="scientific">Leptosia nina</name>
    <dbReference type="NCBI Taxonomy" id="320188"/>
    <lineage>
        <taxon>Eukaryota</taxon>
        <taxon>Metazoa</taxon>
        <taxon>Ecdysozoa</taxon>
        <taxon>Arthropoda</taxon>
        <taxon>Hexapoda</taxon>
        <taxon>Insecta</taxon>
        <taxon>Pterygota</taxon>
        <taxon>Neoptera</taxon>
        <taxon>Endopterygota</taxon>
        <taxon>Lepidoptera</taxon>
        <taxon>Glossata</taxon>
        <taxon>Ditrysia</taxon>
        <taxon>Papilionoidea</taxon>
        <taxon>Pieridae</taxon>
        <taxon>Pierinae</taxon>
        <taxon>Leptosia</taxon>
    </lineage>
</organism>
<dbReference type="Proteomes" id="UP001497472">
    <property type="component" value="Unassembled WGS sequence"/>
</dbReference>
<protein>
    <submittedName>
        <fullName evidence="2">Uncharacterized protein</fullName>
    </submittedName>
</protein>
<evidence type="ECO:0000313" key="2">
    <source>
        <dbReference type="EMBL" id="CAK1552283.1"/>
    </source>
</evidence>
<name>A0AAV1JRZ9_9NEOP</name>
<evidence type="ECO:0000313" key="3">
    <source>
        <dbReference type="Proteomes" id="UP001497472"/>
    </source>
</evidence>
<evidence type="ECO:0000256" key="1">
    <source>
        <dbReference type="SAM" id="SignalP"/>
    </source>
</evidence>
<accession>A0AAV1JRZ9</accession>
<keyword evidence="1" id="KW-0732">Signal</keyword>